<comment type="caution">
    <text evidence="2">The sequence shown here is derived from an EMBL/GenBank/DDBJ whole genome shotgun (WGS) entry which is preliminary data.</text>
</comment>
<gene>
    <name evidence="2" type="ORF">LTR05_004133</name>
</gene>
<feature type="compositionally biased region" description="Polar residues" evidence="1">
    <location>
        <begin position="57"/>
        <end position="67"/>
    </location>
</feature>
<dbReference type="AlphaFoldDB" id="A0AAN7T101"/>
<accession>A0AAN7T101</accession>
<feature type="compositionally biased region" description="Polar residues" evidence="1">
    <location>
        <begin position="104"/>
        <end position="113"/>
    </location>
</feature>
<reference evidence="2 3" key="1">
    <citation type="submission" date="2023-08" db="EMBL/GenBank/DDBJ databases">
        <title>Black Yeasts Isolated from many extreme environments.</title>
        <authorList>
            <person name="Coleine C."/>
            <person name="Stajich J.E."/>
            <person name="Selbmann L."/>
        </authorList>
    </citation>
    <scope>NUCLEOTIDE SEQUENCE [LARGE SCALE GENOMIC DNA]</scope>
    <source>
        <strain evidence="2 3">CCFEE 5910</strain>
    </source>
</reference>
<organism evidence="2 3">
    <name type="scientific">Lithohypha guttulata</name>
    <dbReference type="NCBI Taxonomy" id="1690604"/>
    <lineage>
        <taxon>Eukaryota</taxon>
        <taxon>Fungi</taxon>
        <taxon>Dikarya</taxon>
        <taxon>Ascomycota</taxon>
        <taxon>Pezizomycotina</taxon>
        <taxon>Eurotiomycetes</taxon>
        <taxon>Chaetothyriomycetidae</taxon>
        <taxon>Chaetothyriales</taxon>
        <taxon>Trichomeriaceae</taxon>
        <taxon>Lithohypha</taxon>
    </lineage>
</organism>
<dbReference type="EMBL" id="JAVRRJ010000003">
    <property type="protein sequence ID" value="KAK5086962.1"/>
    <property type="molecule type" value="Genomic_DNA"/>
</dbReference>
<protein>
    <submittedName>
        <fullName evidence="2">Uncharacterized protein</fullName>
    </submittedName>
</protein>
<feature type="compositionally biased region" description="Basic and acidic residues" evidence="1">
    <location>
        <begin position="43"/>
        <end position="56"/>
    </location>
</feature>
<evidence type="ECO:0000313" key="2">
    <source>
        <dbReference type="EMBL" id="KAK5086962.1"/>
    </source>
</evidence>
<name>A0AAN7T101_9EURO</name>
<evidence type="ECO:0000256" key="1">
    <source>
        <dbReference type="SAM" id="MobiDB-lite"/>
    </source>
</evidence>
<dbReference type="Proteomes" id="UP001309876">
    <property type="component" value="Unassembled WGS sequence"/>
</dbReference>
<feature type="compositionally biased region" description="Polar residues" evidence="1">
    <location>
        <begin position="13"/>
        <end position="22"/>
    </location>
</feature>
<feature type="region of interest" description="Disordered" evidence="1">
    <location>
        <begin position="1"/>
        <end position="124"/>
    </location>
</feature>
<keyword evidence="3" id="KW-1185">Reference proteome</keyword>
<sequence length="124" mass="13015">MSSNMMDTEKGGESTQYESIHTVTKPHSKQSGQLGGDVPGTTVDDKSGVDSDRAKQTTENIRYGQNISESGVGGMTTTSTGSANQEGGYGGTEAQQKLEDSDQNPRTSQQYSAKSGVHDHNVGA</sequence>
<proteinExistence type="predicted"/>
<evidence type="ECO:0000313" key="3">
    <source>
        <dbReference type="Proteomes" id="UP001309876"/>
    </source>
</evidence>